<accession>A0A0N4Z5N0</accession>
<evidence type="ECO:0000313" key="3">
    <source>
        <dbReference type="WBParaSite" id="PTRK_0000242300.1"/>
    </source>
</evidence>
<sequence>VSSRADTPHPNASGAHLLPQGEKALARERLGQHVEYGIGPACVVEQQGTVLAIVVLGAAQPGVAVADAPDGEGEPLGGRQVHEGPGQFRHARRLLFAALAAGAQIGQAAAAFQRGVQFGDMNRQAELPGLVHESGDLAAGDFDVEVGLDADALDRRARLQQPFNQTQEGRALPGRVLQVVVVQEQGRLGRREAGLFEGADDIGVDAAQAPAPDAVAIAAAVVLDRLIDYVPADDLTAPAAGDLGDIAVVLGDEARAVVDEGGEPRVVLRIPDQGVAEEADAQITREIGDAVRRVEAQGAVLLEDVLHLHLPLGRELGEVGGDEAEPVLIRQLARHGHGPDREGGDSFQRMDGAGRRRFGHLARPA</sequence>
<keyword evidence="2" id="KW-1185">Reference proteome</keyword>
<proteinExistence type="predicted"/>
<protein>
    <submittedName>
        <fullName evidence="3">Cation transporter</fullName>
    </submittedName>
</protein>
<reference evidence="3" key="1">
    <citation type="submission" date="2017-02" db="UniProtKB">
        <authorList>
            <consortium name="WormBaseParasite"/>
        </authorList>
    </citation>
    <scope>IDENTIFICATION</scope>
</reference>
<dbReference type="AlphaFoldDB" id="A0A0N4Z5N0"/>
<dbReference type="WBParaSite" id="PTRK_0000242300.1">
    <property type="protein sequence ID" value="PTRK_0000242300.1"/>
    <property type="gene ID" value="PTRK_0000242300"/>
</dbReference>
<evidence type="ECO:0000313" key="2">
    <source>
        <dbReference type="Proteomes" id="UP000038045"/>
    </source>
</evidence>
<organism evidence="2 3">
    <name type="scientific">Parastrongyloides trichosuri</name>
    <name type="common">Possum-specific nematode worm</name>
    <dbReference type="NCBI Taxonomy" id="131310"/>
    <lineage>
        <taxon>Eukaryota</taxon>
        <taxon>Metazoa</taxon>
        <taxon>Ecdysozoa</taxon>
        <taxon>Nematoda</taxon>
        <taxon>Chromadorea</taxon>
        <taxon>Rhabditida</taxon>
        <taxon>Tylenchina</taxon>
        <taxon>Panagrolaimomorpha</taxon>
        <taxon>Strongyloidoidea</taxon>
        <taxon>Strongyloididae</taxon>
        <taxon>Parastrongyloides</taxon>
    </lineage>
</organism>
<feature type="compositionally biased region" description="Basic residues" evidence="1">
    <location>
        <begin position="355"/>
        <end position="365"/>
    </location>
</feature>
<name>A0A0N4Z5N0_PARTI</name>
<dbReference type="Proteomes" id="UP000038045">
    <property type="component" value="Unplaced"/>
</dbReference>
<evidence type="ECO:0000256" key="1">
    <source>
        <dbReference type="SAM" id="MobiDB-lite"/>
    </source>
</evidence>
<feature type="region of interest" description="Disordered" evidence="1">
    <location>
        <begin position="334"/>
        <end position="365"/>
    </location>
</feature>